<dbReference type="EMBL" id="VUJU01016713">
    <property type="protein sequence ID" value="KAF0687849.1"/>
    <property type="molecule type" value="Genomic_DNA"/>
</dbReference>
<dbReference type="Proteomes" id="UP000478052">
    <property type="component" value="Unassembled WGS sequence"/>
</dbReference>
<comment type="caution">
    <text evidence="1">The sequence shown here is derived from an EMBL/GenBank/DDBJ whole genome shotgun (WGS) entry which is preliminary data.</text>
</comment>
<organism evidence="1 2">
    <name type="scientific">Aphis craccivora</name>
    <name type="common">Cowpea aphid</name>
    <dbReference type="NCBI Taxonomy" id="307492"/>
    <lineage>
        <taxon>Eukaryota</taxon>
        <taxon>Metazoa</taxon>
        <taxon>Ecdysozoa</taxon>
        <taxon>Arthropoda</taxon>
        <taxon>Hexapoda</taxon>
        <taxon>Insecta</taxon>
        <taxon>Pterygota</taxon>
        <taxon>Neoptera</taxon>
        <taxon>Paraneoptera</taxon>
        <taxon>Hemiptera</taxon>
        <taxon>Sternorrhyncha</taxon>
        <taxon>Aphidomorpha</taxon>
        <taxon>Aphidoidea</taxon>
        <taxon>Aphididae</taxon>
        <taxon>Aphidini</taxon>
        <taxon>Aphis</taxon>
        <taxon>Aphis</taxon>
    </lineage>
</organism>
<feature type="non-terminal residue" evidence="1">
    <location>
        <position position="1"/>
    </location>
</feature>
<keyword evidence="2" id="KW-1185">Reference proteome</keyword>
<reference evidence="1 2" key="1">
    <citation type="submission" date="2019-08" db="EMBL/GenBank/DDBJ databases">
        <title>Whole genome of Aphis craccivora.</title>
        <authorList>
            <person name="Voronova N.V."/>
            <person name="Shulinski R.S."/>
            <person name="Bandarenka Y.V."/>
            <person name="Zhorov D.G."/>
            <person name="Warner D."/>
        </authorList>
    </citation>
    <scope>NUCLEOTIDE SEQUENCE [LARGE SCALE GENOMIC DNA]</scope>
    <source>
        <strain evidence="1">180601</strain>
        <tissue evidence="1">Whole Body</tissue>
    </source>
</reference>
<gene>
    <name evidence="1" type="ORF">FWK35_00037509</name>
</gene>
<evidence type="ECO:0000313" key="1">
    <source>
        <dbReference type="EMBL" id="KAF0687849.1"/>
    </source>
</evidence>
<evidence type="ECO:0000313" key="2">
    <source>
        <dbReference type="Proteomes" id="UP000478052"/>
    </source>
</evidence>
<dbReference type="OrthoDB" id="414982at2759"/>
<name>A0A6G0VL63_APHCR</name>
<protein>
    <submittedName>
        <fullName evidence="1">Uncharacterized protein</fullName>
    </submittedName>
</protein>
<proteinExistence type="predicted"/>
<dbReference type="AlphaFoldDB" id="A0A6G0VL63"/>
<sequence length="82" mass="9564">EKIKAKGIRGHVVKNHMTFDHHRRCLFGELDLETCRQQNVSIHPLHLPPIKLPITVLMTKGKIEEHERIEAELVAMMDDARY</sequence>
<accession>A0A6G0VL63</accession>